<reference evidence="2 3" key="1">
    <citation type="submission" date="2019-06" db="EMBL/GenBank/DDBJ databases">
        <title>Cerasibacillus sp. nov., isolated from maize field.</title>
        <authorList>
            <person name="Lin S.-Y."/>
            <person name="Tsai C.-F."/>
            <person name="Young C.-C."/>
        </authorList>
    </citation>
    <scope>NUCLEOTIDE SEQUENCE [LARGE SCALE GENOMIC DNA]</scope>
    <source>
        <strain evidence="2 3">CC-CFT480</strain>
    </source>
</reference>
<dbReference type="OrthoDB" id="9801679at2"/>
<comment type="caution">
    <text evidence="2">The sequence shown here is derived from an EMBL/GenBank/DDBJ whole genome shotgun (WGS) entry which is preliminary data.</text>
</comment>
<dbReference type="AlphaFoldDB" id="A0A5C8NSX8"/>
<dbReference type="CDD" id="cd04486">
    <property type="entry name" value="YhcR_OBF_like"/>
    <property type="match status" value="1"/>
</dbReference>
<accession>A0A5C8NSX8</accession>
<dbReference type="PANTHER" id="PTHR12969:SF7">
    <property type="entry name" value="INTRAFLAGELLAR TRANSPORT PROTEIN 52 HOMOLOG"/>
    <property type="match status" value="1"/>
</dbReference>
<protein>
    <submittedName>
        <fullName evidence="2">Endonuclease</fullName>
    </submittedName>
</protein>
<organism evidence="2 3">
    <name type="scientific">Cerasibacillus terrae</name>
    <dbReference type="NCBI Taxonomy" id="2498845"/>
    <lineage>
        <taxon>Bacteria</taxon>
        <taxon>Bacillati</taxon>
        <taxon>Bacillota</taxon>
        <taxon>Bacilli</taxon>
        <taxon>Bacillales</taxon>
        <taxon>Bacillaceae</taxon>
        <taxon>Cerasibacillus</taxon>
    </lineage>
</organism>
<dbReference type="EMBL" id="VDUW01000005">
    <property type="protein sequence ID" value="TXL64510.1"/>
    <property type="molecule type" value="Genomic_DNA"/>
</dbReference>
<dbReference type="PANTHER" id="PTHR12969">
    <property type="entry name" value="NGD5/OSM-6/IFT52"/>
    <property type="match status" value="1"/>
</dbReference>
<dbReference type="InterPro" id="IPR039975">
    <property type="entry name" value="IFT52"/>
</dbReference>
<dbReference type="SUPFAM" id="SSF52317">
    <property type="entry name" value="Class I glutamine amidotransferase-like"/>
    <property type="match status" value="1"/>
</dbReference>
<dbReference type="RefSeq" id="WP_147667370.1">
    <property type="nucleotide sequence ID" value="NZ_VDUW01000005.1"/>
</dbReference>
<gene>
    <name evidence="2" type="ORF">FHP05_09340</name>
</gene>
<feature type="compositionally biased region" description="Basic and acidic residues" evidence="1">
    <location>
        <begin position="297"/>
        <end position="307"/>
    </location>
</feature>
<sequence>MNRKKNQLWSIFLAFILSVIVFPIAFQAEGIDDPAPIIVPEEPNGKTVLFDNMHGQTAGQADWVIDGAFSDFAEGIAANGYQVKELRKKRPFTIGDLEKSDVFVIPEANIPFKKTEQDAMVEYVENGGSIFFISDHYNADRNKNRWDSSEIMNGFRRGAYDDPTKGMSSLEENSEVMQGVESSDWLSDHFGIRFRFNAPGNIVADHVVEPSETFDITYGVSKVTMHAGSTLAITNPEIAKGILYLPDNLDESDKWGPAVDEGIYHGGGVEEGPYAAISKLGKGKAAFIGDSSPVEDATPKYRNEETGKKKRTYDGFIDADNGKLLLNTIDWLAEQESYETFTNADIPLDEPSPILDKEIPENTTEPQHEPWSTPLDTYHWFDSVTFAPGSFGSTEDPNPEPALTLNYDSVIPNDEPFTIEIIAEGLKPGQTINGYNLGIYLDGGQQIAKVQNDDGSWPKTFGYSEPFSLVADSSGKATKELTILVNGNVEGKAKIRLRQEKTNVLTKPVVVGKAGEDIEEPSQTISIKEARETADGQKVVVEGVITTNPGIFGGKGFYIQDDSAGIYVFQHEENFQLGNKVTITGTLTTFQGMKEITDVEKIEVNGKSELPTFSPVDQLDGSKQGERVTLEGEIDNIQSYWNAFEFDLRKDSQTTRVRIDNRTDITLEAFQEKFHEGDNVSVSGIASIFKGTYQLLLVDLIHIEKLTSSSPVIEDISDFSTFEITKEYELPVVVHDPDGDLEDVTIELDGKTMKDYISISPLEYKPGSYEIKIIASDSAGNVVEESFPVEAVLSLKELDELVELGREQAYLDGKIEKRLLKKAKDVQTAKNENARNGKWNALMNQIHAQLGKEIKTDYIHFWDKPVDIK</sequence>
<evidence type="ECO:0000313" key="2">
    <source>
        <dbReference type="EMBL" id="TXL64510.1"/>
    </source>
</evidence>
<keyword evidence="3" id="KW-1185">Reference proteome</keyword>
<keyword evidence="2" id="KW-0540">Nuclease</keyword>
<dbReference type="Proteomes" id="UP000321574">
    <property type="component" value="Unassembled WGS sequence"/>
</dbReference>
<evidence type="ECO:0000256" key="1">
    <source>
        <dbReference type="SAM" id="MobiDB-lite"/>
    </source>
</evidence>
<dbReference type="InterPro" id="IPR029062">
    <property type="entry name" value="Class_I_gatase-like"/>
</dbReference>
<keyword evidence="2" id="KW-0378">Hydrolase</keyword>
<name>A0A5C8NSX8_9BACI</name>
<evidence type="ECO:0000313" key="3">
    <source>
        <dbReference type="Proteomes" id="UP000321574"/>
    </source>
</evidence>
<feature type="region of interest" description="Disordered" evidence="1">
    <location>
        <begin position="288"/>
        <end position="307"/>
    </location>
</feature>
<dbReference type="GO" id="GO:0004519">
    <property type="term" value="F:endonuclease activity"/>
    <property type="evidence" value="ECO:0007669"/>
    <property type="project" value="UniProtKB-KW"/>
</dbReference>
<proteinExistence type="predicted"/>
<keyword evidence="2" id="KW-0255">Endonuclease</keyword>